<evidence type="ECO:0000313" key="3">
    <source>
        <dbReference type="Proteomes" id="UP000054166"/>
    </source>
</evidence>
<reference evidence="2 3" key="1">
    <citation type="submission" date="2014-04" db="EMBL/GenBank/DDBJ databases">
        <authorList>
            <consortium name="DOE Joint Genome Institute"/>
            <person name="Kuo A."/>
            <person name="Tarkka M."/>
            <person name="Buscot F."/>
            <person name="Kohler A."/>
            <person name="Nagy L.G."/>
            <person name="Floudas D."/>
            <person name="Copeland A."/>
            <person name="Barry K.W."/>
            <person name="Cichocki N."/>
            <person name="Veneault-Fourrey C."/>
            <person name="LaButti K."/>
            <person name="Lindquist E.A."/>
            <person name="Lipzen A."/>
            <person name="Lundell T."/>
            <person name="Morin E."/>
            <person name="Murat C."/>
            <person name="Sun H."/>
            <person name="Tunlid A."/>
            <person name="Henrissat B."/>
            <person name="Grigoriev I.V."/>
            <person name="Hibbett D.S."/>
            <person name="Martin F."/>
            <person name="Nordberg H.P."/>
            <person name="Cantor M.N."/>
            <person name="Hua S.X."/>
        </authorList>
    </citation>
    <scope>NUCLEOTIDE SEQUENCE [LARGE SCALE GENOMIC DNA]</scope>
    <source>
        <strain evidence="2 3">F 1598</strain>
    </source>
</reference>
<organism evidence="2 3">
    <name type="scientific">Piloderma croceum (strain F 1598)</name>
    <dbReference type="NCBI Taxonomy" id="765440"/>
    <lineage>
        <taxon>Eukaryota</taxon>
        <taxon>Fungi</taxon>
        <taxon>Dikarya</taxon>
        <taxon>Basidiomycota</taxon>
        <taxon>Agaricomycotina</taxon>
        <taxon>Agaricomycetes</taxon>
        <taxon>Agaricomycetidae</taxon>
        <taxon>Atheliales</taxon>
        <taxon>Atheliaceae</taxon>
        <taxon>Piloderma</taxon>
    </lineage>
</organism>
<feature type="compositionally biased region" description="Basic and acidic residues" evidence="1">
    <location>
        <begin position="49"/>
        <end position="58"/>
    </location>
</feature>
<dbReference type="AlphaFoldDB" id="A0A0C3FQU5"/>
<keyword evidence="3" id="KW-1185">Reference proteome</keyword>
<dbReference type="EMBL" id="KN832998">
    <property type="protein sequence ID" value="KIM81546.1"/>
    <property type="molecule type" value="Genomic_DNA"/>
</dbReference>
<feature type="region of interest" description="Disordered" evidence="1">
    <location>
        <begin position="175"/>
        <end position="195"/>
    </location>
</feature>
<feature type="region of interest" description="Disordered" evidence="1">
    <location>
        <begin position="32"/>
        <end position="65"/>
    </location>
</feature>
<reference evidence="3" key="2">
    <citation type="submission" date="2015-01" db="EMBL/GenBank/DDBJ databases">
        <title>Evolutionary Origins and Diversification of the Mycorrhizal Mutualists.</title>
        <authorList>
            <consortium name="DOE Joint Genome Institute"/>
            <consortium name="Mycorrhizal Genomics Consortium"/>
            <person name="Kohler A."/>
            <person name="Kuo A."/>
            <person name="Nagy L.G."/>
            <person name="Floudas D."/>
            <person name="Copeland A."/>
            <person name="Barry K.W."/>
            <person name="Cichocki N."/>
            <person name="Veneault-Fourrey C."/>
            <person name="LaButti K."/>
            <person name="Lindquist E.A."/>
            <person name="Lipzen A."/>
            <person name="Lundell T."/>
            <person name="Morin E."/>
            <person name="Murat C."/>
            <person name="Riley R."/>
            <person name="Ohm R."/>
            <person name="Sun H."/>
            <person name="Tunlid A."/>
            <person name="Henrissat B."/>
            <person name="Grigoriev I.V."/>
            <person name="Hibbett D.S."/>
            <person name="Martin F."/>
        </authorList>
    </citation>
    <scope>NUCLEOTIDE SEQUENCE [LARGE SCALE GENOMIC DNA]</scope>
    <source>
        <strain evidence="3">F 1598</strain>
    </source>
</reference>
<evidence type="ECO:0000313" key="2">
    <source>
        <dbReference type="EMBL" id="KIM81546.1"/>
    </source>
</evidence>
<name>A0A0C3FQU5_PILCF</name>
<sequence length="195" mass="21821">MSYRPSYHPVFDNNCFGANSTLFIPAFKSCRKPTSSNNKATSHGLGGEGRSKREAHEKLRARKRNLTDDDDDVKYDKFHAVNLLSRPRPATFADCDIVVTAVARTQPPPLSPHVLPTPSHLLSLTLNDATPHEHMRDTHCHVIPLPTTTTFPSEHNTLHNGLNARGVAHIDTPTVEQHTSQTEKQRGWCTRTRAY</sequence>
<feature type="compositionally biased region" description="Polar residues" evidence="1">
    <location>
        <begin position="32"/>
        <end position="41"/>
    </location>
</feature>
<dbReference type="InParanoid" id="A0A0C3FQU5"/>
<proteinExistence type="predicted"/>
<protein>
    <submittedName>
        <fullName evidence="2">Uncharacterized protein</fullName>
    </submittedName>
</protein>
<evidence type="ECO:0000256" key="1">
    <source>
        <dbReference type="SAM" id="MobiDB-lite"/>
    </source>
</evidence>
<dbReference type="HOGENOM" id="CLU_1396836_0_0_1"/>
<dbReference type="Proteomes" id="UP000054166">
    <property type="component" value="Unassembled WGS sequence"/>
</dbReference>
<accession>A0A0C3FQU5</accession>
<gene>
    <name evidence="2" type="ORF">PILCRDRAFT_89038</name>
</gene>